<comment type="caution">
    <text evidence="1">The sequence shown here is derived from an EMBL/GenBank/DDBJ whole genome shotgun (WGS) entry which is preliminary data.</text>
</comment>
<dbReference type="Proteomes" id="UP000789375">
    <property type="component" value="Unassembled WGS sequence"/>
</dbReference>
<dbReference type="AlphaFoldDB" id="A0A9N9FSY5"/>
<gene>
    <name evidence="1" type="ORF">FMOSSE_LOCUS6804</name>
</gene>
<accession>A0A9N9FSY5</accession>
<reference evidence="1" key="1">
    <citation type="submission" date="2021-06" db="EMBL/GenBank/DDBJ databases">
        <authorList>
            <person name="Kallberg Y."/>
            <person name="Tangrot J."/>
            <person name="Rosling A."/>
        </authorList>
    </citation>
    <scope>NUCLEOTIDE SEQUENCE</scope>
    <source>
        <strain evidence="1">87-6 pot B 2015</strain>
    </source>
</reference>
<name>A0A9N9FSY5_FUNMO</name>
<evidence type="ECO:0000313" key="1">
    <source>
        <dbReference type="EMBL" id="CAG8557833.1"/>
    </source>
</evidence>
<proteinExistence type="predicted"/>
<sequence length="39" mass="4287">GRQLYPIRLDSAGTADEAEEEIVKSGLKKSVIKDHECLS</sequence>
<protein>
    <submittedName>
        <fullName evidence="1">11019_t:CDS:1</fullName>
    </submittedName>
</protein>
<organism evidence="1 2">
    <name type="scientific">Funneliformis mosseae</name>
    <name type="common">Endomycorrhizal fungus</name>
    <name type="synonym">Glomus mosseae</name>
    <dbReference type="NCBI Taxonomy" id="27381"/>
    <lineage>
        <taxon>Eukaryota</taxon>
        <taxon>Fungi</taxon>
        <taxon>Fungi incertae sedis</taxon>
        <taxon>Mucoromycota</taxon>
        <taxon>Glomeromycotina</taxon>
        <taxon>Glomeromycetes</taxon>
        <taxon>Glomerales</taxon>
        <taxon>Glomeraceae</taxon>
        <taxon>Funneliformis</taxon>
    </lineage>
</organism>
<evidence type="ECO:0000313" key="2">
    <source>
        <dbReference type="Proteomes" id="UP000789375"/>
    </source>
</evidence>
<keyword evidence="2" id="KW-1185">Reference proteome</keyword>
<dbReference type="EMBL" id="CAJVPP010001476">
    <property type="protein sequence ID" value="CAG8557833.1"/>
    <property type="molecule type" value="Genomic_DNA"/>
</dbReference>
<feature type="non-terminal residue" evidence="1">
    <location>
        <position position="39"/>
    </location>
</feature>